<evidence type="ECO:0000313" key="2">
    <source>
        <dbReference type="Proteomes" id="UP000316621"/>
    </source>
</evidence>
<proteinExistence type="predicted"/>
<reference evidence="1 2" key="1">
    <citation type="journal article" date="2018" name="Science">
        <title>The opium poppy genome and morphinan production.</title>
        <authorList>
            <person name="Guo L."/>
            <person name="Winzer T."/>
            <person name="Yang X."/>
            <person name="Li Y."/>
            <person name="Ning Z."/>
            <person name="He Z."/>
            <person name="Teodor R."/>
            <person name="Lu Y."/>
            <person name="Bowser T.A."/>
            <person name="Graham I.A."/>
            <person name="Ye K."/>
        </authorList>
    </citation>
    <scope>NUCLEOTIDE SEQUENCE [LARGE SCALE GENOMIC DNA]</scope>
    <source>
        <strain evidence="2">cv. HN1</strain>
        <tissue evidence="1">Leaves</tissue>
    </source>
</reference>
<accession>A0A4Y7JPP7</accession>
<dbReference type="Proteomes" id="UP000316621">
    <property type="component" value="Chromosome 5"/>
</dbReference>
<gene>
    <name evidence="1" type="ORF">C5167_023698</name>
</gene>
<protein>
    <submittedName>
        <fullName evidence="1">Uncharacterized protein</fullName>
    </submittedName>
</protein>
<evidence type="ECO:0000313" key="1">
    <source>
        <dbReference type="EMBL" id="RZC61921.1"/>
    </source>
</evidence>
<sequence length="369" mass="41757">MITAKIDSIQRTFWWSKKYPRRAAYYRSWGDIGHKNGVFSVKPAYPKEQFGGFSSMWFFLQQAVLNRPPTLVNEDAYMVWVEEEKISLLNGLGREAGPRKNRQTREKASIEIVGRQNIINNTNIVILGSLTIGHHSFIFSNDEKDGVNPVLQSEVDGKFSKTALYHLTCMSSDHCSILLATSSQLDNPTKKPFRFQMAGSSRRTLISEMHELDSAYHGHDGVHIAHEMENAATYLRNGKAPKRRGFEVLKKGEFAGNFDASGIPGTNTFAHGHVIRNFRGTLVDFAFGKAVDPCKGNSSGFMEIFSYSKMIERVDPRKCPVLEARCDNELSINVLNGSKPYDGFKHARHYKNIMKPIRVIEKAKYRKGK</sequence>
<dbReference type="Gramene" id="RZC61921">
    <property type="protein sequence ID" value="RZC61921"/>
    <property type="gene ID" value="C5167_023698"/>
</dbReference>
<name>A0A4Y7JPP7_PAPSO</name>
<keyword evidence="2" id="KW-1185">Reference proteome</keyword>
<dbReference type="AlphaFoldDB" id="A0A4Y7JPP7"/>
<organism evidence="1 2">
    <name type="scientific">Papaver somniferum</name>
    <name type="common">Opium poppy</name>
    <dbReference type="NCBI Taxonomy" id="3469"/>
    <lineage>
        <taxon>Eukaryota</taxon>
        <taxon>Viridiplantae</taxon>
        <taxon>Streptophyta</taxon>
        <taxon>Embryophyta</taxon>
        <taxon>Tracheophyta</taxon>
        <taxon>Spermatophyta</taxon>
        <taxon>Magnoliopsida</taxon>
        <taxon>Ranunculales</taxon>
        <taxon>Papaveraceae</taxon>
        <taxon>Papaveroideae</taxon>
        <taxon>Papaver</taxon>
    </lineage>
</organism>
<dbReference type="EMBL" id="CM010719">
    <property type="protein sequence ID" value="RZC61921.1"/>
    <property type="molecule type" value="Genomic_DNA"/>
</dbReference>